<reference evidence="2 3" key="1">
    <citation type="submission" date="2024-02" db="EMBL/GenBank/DDBJ databases">
        <authorList>
            <person name="Vignale AGUSTIN F."/>
            <person name="Sosa J E."/>
            <person name="Modenutti C."/>
        </authorList>
    </citation>
    <scope>NUCLEOTIDE SEQUENCE [LARGE SCALE GENOMIC DNA]</scope>
</reference>
<comment type="caution">
    <text evidence="2">The sequence shown here is derived from an EMBL/GenBank/DDBJ whole genome shotgun (WGS) entry which is preliminary data.</text>
</comment>
<accession>A0ABC8QSE7</accession>
<dbReference type="AlphaFoldDB" id="A0ABC8QSE7"/>
<evidence type="ECO:0000313" key="3">
    <source>
        <dbReference type="Proteomes" id="UP001642360"/>
    </source>
</evidence>
<name>A0ABC8QSE7_9AQUA</name>
<evidence type="ECO:0000256" key="1">
    <source>
        <dbReference type="SAM" id="MobiDB-lite"/>
    </source>
</evidence>
<dbReference type="PANTHER" id="PTHR34659">
    <property type="entry name" value="BNAA05G11610D PROTEIN"/>
    <property type="match status" value="1"/>
</dbReference>
<keyword evidence="3" id="KW-1185">Reference proteome</keyword>
<dbReference type="PANTHER" id="PTHR34659:SF8">
    <property type="entry name" value="(RAPE) HYPOTHETICAL PROTEIN"/>
    <property type="match status" value="1"/>
</dbReference>
<protein>
    <submittedName>
        <fullName evidence="2">Uncharacterized protein</fullName>
    </submittedName>
</protein>
<sequence length="389" mass="41909">MQDVRPPSSVDPEKVAAADLILSQYSHIEIYGKPKASMKENPMEVDEQSAKDFNVIACVGADYTSSLSGGRSVNTSLQSSTGCSVKGAHSLSYSGQCKDGGMYEGSIVGVKSNTMSSDNHPQSEMSRSTNPASEDWGRVSTTCEIRGSNEVACDQLVVTPSSASVEAAGCDSREEEGNCCNHTSNANGSKADAIIDSPTSDCIISIKSGRQKQTGARSSCSSCGSSFDSTTASTSTNSGLVSQIGFNMSMNAQYSDSVGEETLMSLAGECNTDVTENNEIVEPEMEAIQHFDKSRLEETCILVNGDNLHFVSHLEGKPKSYKKKIKEVFSSKMRSARKQEYEQLAANYGDIETKLHQESTENVMSTWTMESNTQKLPSHGLCESEWELL</sequence>
<dbReference type="InterPro" id="IPR053273">
    <property type="entry name" value="CST_Regulator"/>
</dbReference>
<organism evidence="2 3">
    <name type="scientific">Ilex paraguariensis</name>
    <name type="common">yerba mate</name>
    <dbReference type="NCBI Taxonomy" id="185542"/>
    <lineage>
        <taxon>Eukaryota</taxon>
        <taxon>Viridiplantae</taxon>
        <taxon>Streptophyta</taxon>
        <taxon>Embryophyta</taxon>
        <taxon>Tracheophyta</taxon>
        <taxon>Spermatophyta</taxon>
        <taxon>Magnoliopsida</taxon>
        <taxon>eudicotyledons</taxon>
        <taxon>Gunneridae</taxon>
        <taxon>Pentapetalae</taxon>
        <taxon>asterids</taxon>
        <taxon>campanulids</taxon>
        <taxon>Aquifoliales</taxon>
        <taxon>Aquifoliaceae</taxon>
        <taxon>Ilex</taxon>
    </lineage>
</organism>
<dbReference type="Proteomes" id="UP001642360">
    <property type="component" value="Unassembled WGS sequence"/>
</dbReference>
<dbReference type="EMBL" id="CAUOFW020000001">
    <property type="protein sequence ID" value="CAK9133258.1"/>
    <property type="molecule type" value="Genomic_DNA"/>
</dbReference>
<evidence type="ECO:0000313" key="2">
    <source>
        <dbReference type="EMBL" id="CAK9133258.1"/>
    </source>
</evidence>
<proteinExistence type="predicted"/>
<feature type="compositionally biased region" description="Polar residues" evidence="1">
    <location>
        <begin position="113"/>
        <end position="132"/>
    </location>
</feature>
<gene>
    <name evidence="2" type="ORF">ILEXP_LOCUS133</name>
</gene>
<feature type="region of interest" description="Disordered" evidence="1">
    <location>
        <begin position="113"/>
        <end position="137"/>
    </location>
</feature>